<dbReference type="EMBL" id="CP032382">
    <property type="protein sequence ID" value="AYB35762.1"/>
    <property type="molecule type" value="Genomic_DNA"/>
</dbReference>
<dbReference type="AlphaFoldDB" id="A0A385SY21"/>
<name>A0A385SY21_9BACT</name>
<dbReference type="OrthoDB" id="1488345at2"/>
<evidence type="ECO:0000313" key="4">
    <source>
        <dbReference type="Proteomes" id="UP000266183"/>
    </source>
</evidence>
<gene>
    <name evidence="3" type="ORF">D4L85_29500</name>
</gene>
<evidence type="ECO:0000259" key="2">
    <source>
        <dbReference type="Pfam" id="PF07593"/>
    </source>
</evidence>
<dbReference type="Pfam" id="PF13517">
    <property type="entry name" value="FG-GAP_3"/>
    <property type="match status" value="5"/>
</dbReference>
<dbReference type="Pfam" id="PF07593">
    <property type="entry name" value="UnbV_ASPIC"/>
    <property type="match status" value="1"/>
</dbReference>
<keyword evidence="1" id="KW-0732">Signal</keyword>
<dbReference type="SUPFAM" id="SSF69318">
    <property type="entry name" value="Integrin alpha N-terminal domain"/>
    <property type="match status" value="3"/>
</dbReference>
<dbReference type="KEGG" id="chk:D4L85_29500"/>
<dbReference type="PANTHER" id="PTHR16026">
    <property type="entry name" value="CARTILAGE ACIDIC PROTEIN 1"/>
    <property type="match status" value="1"/>
</dbReference>
<evidence type="ECO:0000313" key="3">
    <source>
        <dbReference type="EMBL" id="AYB35762.1"/>
    </source>
</evidence>
<dbReference type="InterPro" id="IPR011519">
    <property type="entry name" value="UnbV_ASPIC"/>
</dbReference>
<reference evidence="4" key="1">
    <citation type="submission" date="2018-09" db="EMBL/GenBank/DDBJ databases">
        <title>Chryseolinea sp. KIS68-18 isolated from soil.</title>
        <authorList>
            <person name="Weon H.-Y."/>
            <person name="Kwon S.-W."/>
            <person name="Lee S.A."/>
        </authorList>
    </citation>
    <scope>NUCLEOTIDE SEQUENCE [LARGE SCALE GENOMIC DNA]</scope>
    <source>
        <strain evidence="4">KIS68-18</strain>
    </source>
</reference>
<organism evidence="3 4">
    <name type="scientific">Chryseolinea soli</name>
    <dbReference type="NCBI Taxonomy" id="2321403"/>
    <lineage>
        <taxon>Bacteria</taxon>
        <taxon>Pseudomonadati</taxon>
        <taxon>Bacteroidota</taxon>
        <taxon>Cytophagia</taxon>
        <taxon>Cytophagales</taxon>
        <taxon>Fulvivirgaceae</taxon>
        <taxon>Chryseolinea</taxon>
    </lineage>
</organism>
<dbReference type="InterPro" id="IPR028994">
    <property type="entry name" value="Integrin_alpha_N"/>
</dbReference>
<keyword evidence="4" id="KW-1185">Reference proteome</keyword>
<evidence type="ECO:0000256" key="1">
    <source>
        <dbReference type="ARBA" id="ARBA00022729"/>
    </source>
</evidence>
<dbReference type="Gene3D" id="2.130.10.130">
    <property type="entry name" value="Integrin alpha, N-terminal"/>
    <property type="match status" value="5"/>
</dbReference>
<accession>A0A385SY21</accession>
<dbReference type="InterPro" id="IPR027039">
    <property type="entry name" value="Crtac1"/>
</dbReference>
<feature type="domain" description="ASPIC/UnbV" evidence="2">
    <location>
        <begin position="524"/>
        <end position="591"/>
    </location>
</feature>
<proteinExistence type="predicted"/>
<dbReference type="Proteomes" id="UP000266183">
    <property type="component" value="Chromosome"/>
</dbReference>
<protein>
    <recommendedName>
        <fullName evidence="2">ASPIC/UnbV domain-containing protein</fullName>
    </recommendedName>
</protein>
<sequence>MRGSILFSLACVTLTQCKTPTNPNTLFQLKSSEDTGIEFVNTVAESDSFNIFTYEYIYNGGGVGVADFNNDGLQDVFFSGNQEPNRLYLNQGGFKFKDITENANVNGKKGRWNQGVAVVDINNDGWMDVYVCATANPDAEMRKNLLLVNQGAAKNGEPTFKEMAADYKIDYNGHSVMAAFFDYDRDGDLDLYVLVNEKINNTPTNYRPKITDGSSPNNDKLYRNEGNGTFTDVTLEAGILWEGFGLGLAITDVNKDGWPDIYVSNDYLSNDILYINQQNGKFANATADYIGHSSQFSMGNDAADINNDGLPEIITLDMLPETSARKKTTIGNKSYQNYLNNEKFKYEYQYVRNMLQLNNGADKHIKFSEVGELSGVYQTEWSWSPLFADFDNDGNKDLIITNGFPKDITDKDFANYRADVGNVASNRSLIDSIPIVRIPNYAFKNNGDLTFSDVTKTWGLDKPSFSNGAAFADFDNDGDLDYVVNSINDKAMLYENTLYAGKEKKSKMNFLRIKLKGTEKNPAGIGAKVTLRYGGGKMQYSEESVYRGFLSSVEETLHFGLDSTASVDSVVVEWPDGGSQLVRDVKTNQVLAIAYAPDKKEEAKTASPALAETLFQKSDKKLNILFKHPEEDFIDFNLQRTIPHKFSQAGPGLSVGDVNGDGREDFIVGGSTYFNAQVYLQKPDGTFAPTVKNEKNELKREEDEGLLLFDADNDHDLDLYIVSGSWEGQADVNSYQDRLYLNNGKGVFTQSKDALPEIKASGSCVRAADFDGDGDLDLFVGGRVVPSQYPTPPQSYLLRNDKGKFTDVTNEVCEALAFAGMITDALWTDFDKDGKEDLLVVGEFMAPTFFKNNGKTLTKIDASGAEQHKGWWNSIAAADFDNDGDTDYVVGNLGENNAFHVTNETPLKLFAKDFDGNGSVDPVLACYMRVSMDSEEKKLYPVHFWDELNSQSPKFRNKYSRYKQYSKATADQVLTADDLKDAMVLDANDMASSYLENKGNGTFAVHALPTLVQVAPVNGLVADDVNGDGNTDVIMVGNDYGNEVFIGRYDAFTGLVLLGDGKGGFHTLPSAKSGFYTHGDAKALVKLYGAKDTEVFLASQNRDSLAVFTRKPTVPMHVVAVEPNDRWAELTLEDGRKQRVEFYYGAGYLSQSSRKLSVSSKVKEVVIYDASGKSRKVSLRAI</sequence>
<dbReference type="PANTHER" id="PTHR16026:SF0">
    <property type="entry name" value="CARTILAGE ACIDIC PROTEIN 1"/>
    <property type="match status" value="1"/>
</dbReference>
<dbReference type="InterPro" id="IPR013517">
    <property type="entry name" value="FG-GAP"/>
</dbReference>